<dbReference type="InterPro" id="IPR023214">
    <property type="entry name" value="HAD_sf"/>
</dbReference>
<evidence type="ECO:0000313" key="1">
    <source>
        <dbReference type="EMBL" id="KAA2364748.1"/>
    </source>
</evidence>
<comment type="caution">
    <text evidence="1">The sequence shown here is derived from an EMBL/GenBank/DDBJ whole genome shotgun (WGS) entry which is preliminary data.</text>
</comment>
<dbReference type="AlphaFoldDB" id="A0A5B3FTN8"/>
<accession>A0A5B3FTN8</accession>
<organism evidence="1 2">
    <name type="scientific">Alistipes shahii</name>
    <dbReference type="NCBI Taxonomy" id="328814"/>
    <lineage>
        <taxon>Bacteria</taxon>
        <taxon>Pseudomonadati</taxon>
        <taxon>Bacteroidota</taxon>
        <taxon>Bacteroidia</taxon>
        <taxon>Bacteroidales</taxon>
        <taxon>Rikenellaceae</taxon>
        <taxon>Alistipes</taxon>
    </lineage>
</organism>
<name>A0A5B3FTN8_9BACT</name>
<evidence type="ECO:0000313" key="2">
    <source>
        <dbReference type="Proteomes" id="UP000323567"/>
    </source>
</evidence>
<keyword evidence="1" id="KW-0378">Hydrolase</keyword>
<dbReference type="InterPro" id="IPR036412">
    <property type="entry name" value="HAD-like_sf"/>
</dbReference>
<dbReference type="GO" id="GO:0016787">
    <property type="term" value="F:hydrolase activity"/>
    <property type="evidence" value="ECO:0007669"/>
    <property type="project" value="UniProtKB-KW"/>
</dbReference>
<sequence length="302" mass="34710">MKNIIAVIWDFDKTLVDGYMQDPIFKEYHVDASAFWREVNSLPEKYMREQHVRVNPDTIYLNQFLRYVKDGRFRGLNNEKLEKYGKEQSFYKGIPEIFRTTTELLKADPVCEEYNIKVEHYIVSTGFAQVIRGTSIMEYVKYVWGCELIEAEDDQGGKIISEIGYTIDNTSKTRALFEINKGVGGDVKVDVNSKMTNEQRRVDFRNMIYIADGPSDVPAFSVVKGNGGATFAIYPKGNNKAFKQVEQLREDGRIDMFAEADYSDGTTASMWICNKIQEFAERIKKEEQAKRGNLSAIPHHLV</sequence>
<dbReference type="Proteomes" id="UP000323567">
    <property type="component" value="Unassembled WGS sequence"/>
</dbReference>
<dbReference type="EMBL" id="VVXK01000040">
    <property type="protein sequence ID" value="KAA2364748.1"/>
    <property type="molecule type" value="Genomic_DNA"/>
</dbReference>
<dbReference type="SUPFAM" id="SSF56784">
    <property type="entry name" value="HAD-like"/>
    <property type="match status" value="1"/>
</dbReference>
<gene>
    <name evidence="1" type="ORF">F2Y13_15380</name>
</gene>
<protein>
    <submittedName>
        <fullName evidence="1">Haloacid dehalogenase-like hydrolase</fullName>
    </submittedName>
</protein>
<reference evidence="1 2" key="1">
    <citation type="journal article" date="2019" name="Nat. Med.">
        <title>A library of human gut bacterial isolates paired with longitudinal multiomics data enables mechanistic microbiome research.</title>
        <authorList>
            <person name="Poyet M."/>
            <person name="Groussin M."/>
            <person name="Gibbons S.M."/>
            <person name="Avila-Pacheco J."/>
            <person name="Jiang X."/>
            <person name="Kearney S.M."/>
            <person name="Perrotta A.R."/>
            <person name="Berdy B."/>
            <person name="Zhao S."/>
            <person name="Lieberman T.D."/>
            <person name="Swanson P.K."/>
            <person name="Smith M."/>
            <person name="Roesemann S."/>
            <person name="Alexander J.E."/>
            <person name="Rich S.A."/>
            <person name="Livny J."/>
            <person name="Vlamakis H."/>
            <person name="Clish C."/>
            <person name="Bullock K."/>
            <person name="Deik A."/>
            <person name="Scott J."/>
            <person name="Pierce K.A."/>
            <person name="Xavier R.J."/>
            <person name="Alm E.J."/>
        </authorList>
    </citation>
    <scope>NUCLEOTIDE SEQUENCE [LARGE SCALE GENOMIC DNA]</scope>
    <source>
        <strain evidence="1 2">BIOML-A2</strain>
    </source>
</reference>
<proteinExistence type="predicted"/>
<dbReference type="RefSeq" id="WP_149887927.1">
    <property type="nucleotide sequence ID" value="NZ_DBGDOW010000017.1"/>
</dbReference>
<dbReference type="Gene3D" id="3.40.50.1000">
    <property type="entry name" value="HAD superfamily/HAD-like"/>
    <property type="match status" value="1"/>
</dbReference>